<feature type="binding site" evidence="7">
    <location>
        <position position="253"/>
    </location>
    <ligand>
        <name>ATP</name>
        <dbReference type="ChEBI" id="CHEBI:30616"/>
    </ligand>
</feature>
<dbReference type="PROSITE" id="PS00178">
    <property type="entry name" value="AA_TRNA_LIGASE_I"/>
    <property type="match status" value="1"/>
</dbReference>
<dbReference type="FunFam" id="3.40.50.620:FF:000045">
    <property type="entry name" value="Glutamate--tRNA ligase, mitochondrial"/>
    <property type="match status" value="1"/>
</dbReference>
<dbReference type="GO" id="GO:0005524">
    <property type="term" value="F:ATP binding"/>
    <property type="evidence" value="ECO:0007669"/>
    <property type="project" value="UniProtKB-UniRule"/>
</dbReference>
<dbReference type="EMBL" id="ASJR01000007">
    <property type="protein sequence ID" value="ERP32013.1"/>
    <property type="molecule type" value="Genomic_DNA"/>
</dbReference>
<comment type="caution">
    <text evidence="10">The sequence shown here is derived from an EMBL/GenBank/DDBJ whole genome shotgun (WGS) entry which is preliminary data.</text>
</comment>
<comment type="similarity">
    <text evidence="1 7">Belongs to the class-I aminoacyl-tRNA synthetase family. Glutamate--tRNA ligase type 1 subfamily.</text>
</comment>
<comment type="function">
    <text evidence="7">Catalyzes the attachment of glutamate to tRNA(Glu) in a two-step reaction: glutamate is first activated by ATP to form Glu-AMP and then transferred to the acceptor end of tRNA(Glu).</text>
</comment>
<dbReference type="InterPro" id="IPR033910">
    <property type="entry name" value="GluRS_core"/>
</dbReference>
<gene>
    <name evidence="7" type="primary">gltX</name>
    <name evidence="10" type="ORF">CALK_0994</name>
</gene>
<keyword evidence="3 7" id="KW-0547">Nucleotide-binding</keyword>
<dbReference type="GO" id="GO:0008270">
    <property type="term" value="F:zinc ion binding"/>
    <property type="evidence" value="ECO:0007669"/>
    <property type="project" value="UniProtKB-UniRule"/>
</dbReference>
<organism evidence="10 11">
    <name type="scientific">Chitinivibrio alkaliphilus ACht1</name>
    <dbReference type="NCBI Taxonomy" id="1313304"/>
    <lineage>
        <taxon>Bacteria</taxon>
        <taxon>Pseudomonadati</taxon>
        <taxon>Fibrobacterota</taxon>
        <taxon>Chitinivibrionia</taxon>
        <taxon>Chitinivibrionales</taxon>
        <taxon>Chitinivibrionaceae</taxon>
        <taxon>Chitinivibrio</taxon>
    </lineage>
</organism>
<name>U7D7U9_9BACT</name>
<evidence type="ECO:0000256" key="3">
    <source>
        <dbReference type="ARBA" id="ARBA00022741"/>
    </source>
</evidence>
<comment type="subunit">
    <text evidence="7">Monomer.</text>
</comment>
<comment type="catalytic activity">
    <reaction evidence="7">
        <text>tRNA(Glu) + L-glutamate + ATP = L-glutamyl-tRNA(Glu) + AMP + diphosphate</text>
        <dbReference type="Rhea" id="RHEA:23540"/>
        <dbReference type="Rhea" id="RHEA-COMP:9663"/>
        <dbReference type="Rhea" id="RHEA-COMP:9680"/>
        <dbReference type="ChEBI" id="CHEBI:29985"/>
        <dbReference type="ChEBI" id="CHEBI:30616"/>
        <dbReference type="ChEBI" id="CHEBI:33019"/>
        <dbReference type="ChEBI" id="CHEBI:78442"/>
        <dbReference type="ChEBI" id="CHEBI:78520"/>
        <dbReference type="ChEBI" id="CHEBI:456215"/>
        <dbReference type="EC" id="6.1.1.17"/>
    </reaction>
</comment>
<keyword evidence="7" id="KW-0862">Zinc</keyword>
<evidence type="ECO:0000256" key="1">
    <source>
        <dbReference type="ARBA" id="ARBA00007894"/>
    </source>
</evidence>
<evidence type="ECO:0000313" key="11">
    <source>
        <dbReference type="Proteomes" id="UP000017148"/>
    </source>
</evidence>
<dbReference type="SUPFAM" id="SSF52374">
    <property type="entry name" value="Nucleotidylyl transferase"/>
    <property type="match status" value="1"/>
</dbReference>
<reference evidence="10 11" key="1">
    <citation type="journal article" date="2013" name="Environ. Microbiol.">
        <title>Genome analysis of Chitinivibrio alkaliphilus gen. nov., sp. nov., a novel extremely haloalkaliphilic anaerobic chitinolytic bacterium from the candidate phylum Termite Group 3.</title>
        <authorList>
            <person name="Sorokin D.Y."/>
            <person name="Gumerov V.M."/>
            <person name="Rakitin A.L."/>
            <person name="Beletsky A.V."/>
            <person name="Damste J.S."/>
            <person name="Muyzer G."/>
            <person name="Mardanov A.V."/>
            <person name="Ravin N.V."/>
        </authorList>
    </citation>
    <scope>NUCLEOTIDE SEQUENCE [LARGE SCALE GENOMIC DNA]</scope>
    <source>
        <strain evidence="10 11">ACht1</strain>
    </source>
</reference>
<keyword evidence="6 7" id="KW-0030">Aminoacyl-tRNA synthetase</keyword>
<evidence type="ECO:0000313" key="10">
    <source>
        <dbReference type="EMBL" id="ERP32013.1"/>
    </source>
</evidence>
<dbReference type="InterPro" id="IPR020058">
    <property type="entry name" value="Glu/Gln-tRNA-synth_Ib_cat-dom"/>
</dbReference>
<evidence type="ECO:0000259" key="8">
    <source>
        <dbReference type="Pfam" id="PF00749"/>
    </source>
</evidence>
<dbReference type="Proteomes" id="UP000017148">
    <property type="component" value="Unassembled WGS sequence"/>
</dbReference>
<dbReference type="Pfam" id="PF19269">
    <property type="entry name" value="Anticodon_2"/>
    <property type="match status" value="1"/>
</dbReference>
<proteinExistence type="inferred from homology"/>
<dbReference type="InterPro" id="IPR000924">
    <property type="entry name" value="Glu/Gln-tRNA-synth"/>
</dbReference>
<dbReference type="GO" id="GO:0004818">
    <property type="term" value="F:glutamate-tRNA ligase activity"/>
    <property type="evidence" value="ECO:0007669"/>
    <property type="project" value="UniProtKB-UniRule"/>
</dbReference>
<keyword evidence="5 7" id="KW-0648">Protein biosynthesis</keyword>
<evidence type="ECO:0000256" key="7">
    <source>
        <dbReference type="HAMAP-Rule" id="MF_00022"/>
    </source>
</evidence>
<dbReference type="PRINTS" id="PR00987">
    <property type="entry name" value="TRNASYNTHGLU"/>
</dbReference>
<dbReference type="InterPro" id="IPR049940">
    <property type="entry name" value="GluQ/Sye"/>
</dbReference>
<dbReference type="NCBIfam" id="TIGR00464">
    <property type="entry name" value="gltX_bact"/>
    <property type="match status" value="1"/>
</dbReference>
<dbReference type="Pfam" id="PF00749">
    <property type="entry name" value="tRNA-synt_1c"/>
    <property type="match status" value="1"/>
</dbReference>
<keyword evidence="7" id="KW-0479">Metal-binding</keyword>
<dbReference type="SUPFAM" id="SSF48163">
    <property type="entry name" value="An anticodon-binding domain of class I aminoacyl-tRNA synthetases"/>
    <property type="match status" value="1"/>
</dbReference>
<evidence type="ECO:0000256" key="4">
    <source>
        <dbReference type="ARBA" id="ARBA00022840"/>
    </source>
</evidence>
<dbReference type="GO" id="GO:0000049">
    <property type="term" value="F:tRNA binding"/>
    <property type="evidence" value="ECO:0007669"/>
    <property type="project" value="InterPro"/>
</dbReference>
<dbReference type="InterPro" id="IPR045462">
    <property type="entry name" value="aa-tRNA-synth_I_cd-bd"/>
</dbReference>
<dbReference type="Gene3D" id="1.10.10.350">
    <property type="match status" value="1"/>
</dbReference>
<dbReference type="HAMAP" id="MF_00022">
    <property type="entry name" value="Glu_tRNA_synth_type1"/>
    <property type="match status" value="1"/>
</dbReference>
<dbReference type="eggNOG" id="COG0008">
    <property type="taxonomic scope" value="Bacteria"/>
</dbReference>
<evidence type="ECO:0000256" key="2">
    <source>
        <dbReference type="ARBA" id="ARBA00022598"/>
    </source>
</evidence>
<dbReference type="InterPro" id="IPR008925">
    <property type="entry name" value="aa_tRNA-synth_I_cd-bd_sf"/>
</dbReference>
<protein>
    <recommendedName>
        <fullName evidence="7">Glutamate--tRNA ligase</fullName>
        <ecNumber evidence="7">6.1.1.17</ecNumber>
    </recommendedName>
    <alternativeName>
        <fullName evidence="7">Glutamyl-tRNA synthetase</fullName>
        <shortName evidence="7">GluRS</shortName>
    </alternativeName>
</protein>
<keyword evidence="11" id="KW-1185">Reference proteome</keyword>
<keyword evidence="4 7" id="KW-0067">ATP-binding</keyword>
<dbReference type="OrthoDB" id="9807503at2"/>
<evidence type="ECO:0000256" key="5">
    <source>
        <dbReference type="ARBA" id="ARBA00022917"/>
    </source>
</evidence>
<dbReference type="AlphaFoldDB" id="U7D7U9"/>
<dbReference type="Gene3D" id="3.40.50.620">
    <property type="entry name" value="HUPs"/>
    <property type="match status" value="1"/>
</dbReference>
<dbReference type="PATRIC" id="fig|1313304.3.peg.951"/>
<dbReference type="STRING" id="1313304.CALK_0994"/>
<comment type="cofactor">
    <cofactor evidence="7">
        <name>Zn(2+)</name>
        <dbReference type="ChEBI" id="CHEBI:29105"/>
    </cofactor>
    <text evidence="7">Binds 1 zinc ion per subunit.</text>
</comment>
<dbReference type="InterPro" id="IPR001412">
    <property type="entry name" value="aa-tRNA-synth_I_CS"/>
</dbReference>
<feature type="binding site" evidence="7">
    <location>
        <position position="106"/>
    </location>
    <ligand>
        <name>Zn(2+)</name>
        <dbReference type="ChEBI" id="CHEBI:29105"/>
    </ligand>
</feature>
<keyword evidence="2 7" id="KW-0436">Ligase</keyword>
<feature type="short sequence motif" description="'KMSKS' region" evidence="7">
    <location>
        <begin position="250"/>
        <end position="254"/>
    </location>
</feature>
<dbReference type="PANTHER" id="PTHR43311">
    <property type="entry name" value="GLUTAMATE--TRNA LIGASE"/>
    <property type="match status" value="1"/>
</dbReference>
<dbReference type="RefSeq" id="WP_022636488.1">
    <property type="nucleotide sequence ID" value="NZ_ASJR01000007.1"/>
</dbReference>
<evidence type="ECO:0000259" key="9">
    <source>
        <dbReference type="Pfam" id="PF19269"/>
    </source>
</evidence>
<dbReference type="PANTHER" id="PTHR43311:SF2">
    <property type="entry name" value="GLUTAMATE--TRNA LIGASE, MITOCHONDRIAL-RELATED"/>
    <property type="match status" value="1"/>
</dbReference>
<dbReference type="GO" id="GO:0005737">
    <property type="term" value="C:cytoplasm"/>
    <property type="evidence" value="ECO:0007669"/>
    <property type="project" value="UniProtKB-SubCell"/>
</dbReference>
<dbReference type="CDD" id="cd00808">
    <property type="entry name" value="GluRS_core"/>
    <property type="match status" value="1"/>
</dbReference>
<dbReference type="InterPro" id="IPR020751">
    <property type="entry name" value="aa-tRNA-synth_I_codon-bd_sub2"/>
</dbReference>
<accession>U7D7U9</accession>
<sequence>MTVRVRFAPSPTGYLHVGGARTALFNYLFAKKMQGSFIVRIEDTDQSRYQEDALTEIFTSLTWLGLEWDEGPEKGGSYGPYYQSQRLELYETYTQELLESGVAYHCFCSAERLASLRAKQEADHRPSGYDRHCRHISLEEANKRRAAGETSVVRLRIPDDETIHFVDEIRGEISFTTNELDDFVLMKTDGYPTYHLANVVDDHAMEISHVLRGDEWINSTPKHELLYRSFGWAPPKWVHLPIILAESGGKLSKRKGAASVMDYCRRGILPEALFNFLALLGWSPGDDRELLDTAEMASLFSFSGISPKGSVFDTTKLEWMNGQYLAHASAERLVEEVTPFIDETVAQFPPLMEAVGLLKSRCKTLQELGEALQLLCHDPQEYPDTKKVVKALKKNGVEALFSDMIDLVSECREFAAPVLEEAFSRYLSEKELGFGRVGLPVRIALTGQAGGPSLFELMEILGKETVIRRLTRCRKYVLQNYSEAEK</sequence>
<feature type="short sequence motif" description="'HIGH' region" evidence="7">
    <location>
        <begin position="9"/>
        <end position="19"/>
    </location>
</feature>
<feature type="binding site" evidence="7">
    <location>
        <position position="108"/>
    </location>
    <ligand>
        <name>Zn(2+)</name>
        <dbReference type="ChEBI" id="CHEBI:29105"/>
    </ligand>
</feature>
<feature type="domain" description="Aminoacyl-tRNA synthetase class I anticodon-binding" evidence="9">
    <location>
        <begin position="332"/>
        <end position="472"/>
    </location>
</feature>
<dbReference type="GO" id="GO:0006424">
    <property type="term" value="P:glutamyl-tRNA aminoacylation"/>
    <property type="evidence" value="ECO:0007669"/>
    <property type="project" value="UniProtKB-UniRule"/>
</dbReference>
<keyword evidence="7" id="KW-0963">Cytoplasm</keyword>
<feature type="binding site" evidence="7">
    <location>
        <position position="133"/>
    </location>
    <ligand>
        <name>Zn(2+)</name>
        <dbReference type="ChEBI" id="CHEBI:29105"/>
    </ligand>
</feature>
<feature type="binding site" evidence="7">
    <location>
        <position position="135"/>
    </location>
    <ligand>
        <name>Zn(2+)</name>
        <dbReference type="ChEBI" id="CHEBI:29105"/>
    </ligand>
</feature>
<dbReference type="InterPro" id="IPR014729">
    <property type="entry name" value="Rossmann-like_a/b/a_fold"/>
</dbReference>
<evidence type="ECO:0000256" key="6">
    <source>
        <dbReference type="ARBA" id="ARBA00023146"/>
    </source>
</evidence>
<comment type="subcellular location">
    <subcellularLocation>
        <location evidence="7">Cytoplasm</location>
    </subcellularLocation>
</comment>
<dbReference type="EC" id="6.1.1.17" evidence="7"/>
<feature type="domain" description="Glutamyl/glutaminyl-tRNA synthetase class Ib catalytic" evidence="8">
    <location>
        <begin position="3"/>
        <end position="319"/>
    </location>
</feature>
<dbReference type="InterPro" id="IPR004527">
    <property type="entry name" value="Glu-tRNA-ligase_bac/mito"/>
</dbReference>